<feature type="region of interest" description="Disordered" evidence="16">
    <location>
        <begin position="937"/>
        <end position="959"/>
    </location>
</feature>
<dbReference type="InterPro" id="IPR013087">
    <property type="entry name" value="Znf_C2H2_type"/>
</dbReference>
<evidence type="ECO:0000313" key="20">
    <source>
        <dbReference type="EMBL" id="KAL3520728.1"/>
    </source>
</evidence>
<keyword evidence="4 15" id="KW-0863">Zinc-finger</keyword>
<feature type="region of interest" description="Disordered" evidence="16">
    <location>
        <begin position="1267"/>
        <end position="1320"/>
    </location>
</feature>
<keyword evidence="11" id="KW-0804">Transcription</keyword>
<feature type="domain" description="JmjN" evidence="18">
    <location>
        <begin position="16"/>
        <end position="57"/>
    </location>
</feature>
<evidence type="ECO:0000256" key="2">
    <source>
        <dbReference type="ARBA" id="ARBA00022723"/>
    </source>
</evidence>
<dbReference type="InterPro" id="IPR003347">
    <property type="entry name" value="JmjC_dom"/>
</dbReference>
<dbReference type="SUPFAM" id="SSF51197">
    <property type="entry name" value="Clavaminate synthase-like"/>
    <property type="match status" value="1"/>
</dbReference>
<feature type="domain" description="C2H2-type" evidence="17">
    <location>
        <begin position="1409"/>
        <end position="1438"/>
    </location>
</feature>
<feature type="compositionally biased region" description="Polar residues" evidence="16">
    <location>
        <begin position="1187"/>
        <end position="1197"/>
    </location>
</feature>
<dbReference type="InterPro" id="IPR003349">
    <property type="entry name" value="JmjN"/>
</dbReference>
<evidence type="ECO:0000256" key="6">
    <source>
        <dbReference type="ARBA" id="ARBA00022853"/>
    </source>
</evidence>
<dbReference type="Pfam" id="PF02375">
    <property type="entry name" value="JmjN"/>
    <property type="match status" value="1"/>
</dbReference>
<feature type="compositionally biased region" description="Polar residues" evidence="16">
    <location>
        <begin position="216"/>
        <end position="236"/>
    </location>
</feature>
<evidence type="ECO:0000313" key="21">
    <source>
        <dbReference type="Proteomes" id="UP001630127"/>
    </source>
</evidence>
<keyword evidence="6" id="KW-0156">Chromatin regulator</keyword>
<keyword evidence="7" id="KW-0223">Dioxygenase</keyword>
<organism evidence="20 21">
    <name type="scientific">Cinchona calisaya</name>
    <dbReference type="NCBI Taxonomy" id="153742"/>
    <lineage>
        <taxon>Eukaryota</taxon>
        <taxon>Viridiplantae</taxon>
        <taxon>Streptophyta</taxon>
        <taxon>Embryophyta</taxon>
        <taxon>Tracheophyta</taxon>
        <taxon>Spermatophyta</taxon>
        <taxon>Magnoliopsida</taxon>
        <taxon>eudicotyledons</taxon>
        <taxon>Gunneridae</taxon>
        <taxon>Pentapetalae</taxon>
        <taxon>asterids</taxon>
        <taxon>lamiids</taxon>
        <taxon>Gentianales</taxon>
        <taxon>Rubiaceae</taxon>
        <taxon>Cinchonoideae</taxon>
        <taxon>Cinchoneae</taxon>
        <taxon>Cinchona</taxon>
    </lineage>
</organism>
<dbReference type="GO" id="GO:0010628">
    <property type="term" value="P:positive regulation of gene expression"/>
    <property type="evidence" value="ECO:0007669"/>
    <property type="project" value="UniProtKB-ARBA"/>
</dbReference>
<accession>A0ABD2ZSW1</accession>
<dbReference type="PROSITE" id="PS50157">
    <property type="entry name" value="ZINC_FINGER_C2H2_2"/>
    <property type="match status" value="3"/>
</dbReference>
<keyword evidence="21" id="KW-1185">Reference proteome</keyword>
<evidence type="ECO:0000256" key="14">
    <source>
        <dbReference type="ARBA" id="ARBA00051751"/>
    </source>
</evidence>
<feature type="region of interest" description="Disordered" evidence="16">
    <location>
        <begin position="206"/>
        <end position="236"/>
    </location>
</feature>
<evidence type="ECO:0000256" key="5">
    <source>
        <dbReference type="ARBA" id="ARBA00022833"/>
    </source>
</evidence>
<dbReference type="GO" id="GO:0008270">
    <property type="term" value="F:zinc ion binding"/>
    <property type="evidence" value="ECO:0007669"/>
    <property type="project" value="UniProtKB-KW"/>
</dbReference>
<comment type="catalytic activity">
    <reaction evidence="13">
        <text>N(6),N(6)-dimethyl-L-lysyl(27)-[histone H3] + 2-oxoglutarate + O2 = N(6)-methyl-L-lysyl(27)-[histone H3] + formaldehyde + succinate + CO2</text>
        <dbReference type="Rhea" id="RHEA:60232"/>
        <dbReference type="Rhea" id="RHEA-COMP:15539"/>
        <dbReference type="Rhea" id="RHEA-COMP:15544"/>
        <dbReference type="ChEBI" id="CHEBI:15379"/>
        <dbReference type="ChEBI" id="CHEBI:16526"/>
        <dbReference type="ChEBI" id="CHEBI:16810"/>
        <dbReference type="ChEBI" id="CHEBI:16842"/>
        <dbReference type="ChEBI" id="CHEBI:30031"/>
        <dbReference type="ChEBI" id="CHEBI:61929"/>
        <dbReference type="ChEBI" id="CHEBI:61976"/>
    </reaction>
    <physiologicalReaction direction="left-to-right" evidence="13">
        <dbReference type="Rhea" id="RHEA:60233"/>
    </physiologicalReaction>
</comment>
<dbReference type="GO" id="GO:0009826">
    <property type="term" value="P:unidimensional cell growth"/>
    <property type="evidence" value="ECO:0007669"/>
    <property type="project" value="UniProtKB-ARBA"/>
</dbReference>
<dbReference type="PANTHER" id="PTHR10694:SF45">
    <property type="entry name" value="LYSINE-SPECIFIC DEMETHYLASE ELF6"/>
    <property type="match status" value="1"/>
</dbReference>
<evidence type="ECO:0000256" key="12">
    <source>
        <dbReference type="ARBA" id="ARBA00023242"/>
    </source>
</evidence>
<dbReference type="GO" id="GO:0009741">
    <property type="term" value="P:response to brassinosteroid"/>
    <property type="evidence" value="ECO:0007669"/>
    <property type="project" value="UniProtKB-ARBA"/>
</dbReference>
<evidence type="ECO:0000259" key="19">
    <source>
        <dbReference type="PROSITE" id="PS51184"/>
    </source>
</evidence>
<evidence type="ECO:0000259" key="18">
    <source>
        <dbReference type="PROSITE" id="PS51183"/>
    </source>
</evidence>
<feature type="domain" description="C2H2-type" evidence="17">
    <location>
        <begin position="1379"/>
        <end position="1408"/>
    </location>
</feature>
<dbReference type="SMART" id="SM00545">
    <property type="entry name" value="JmjN"/>
    <property type="match status" value="1"/>
</dbReference>
<keyword evidence="3" id="KW-0677">Repeat</keyword>
<sequence length="1438" mass="160621">MRDVEIPKWLEGLPLAPEFRPTDTEFADPIGYISKIEKKASAFGICKVIPPLPKPSKKYVLYNLNKSLSKCPELGSEVNVGSSTKMNDGVERSDDSGARAVFTTRHQELGQSVKRVKEAVGNQSVGSPKQVWQSGEIYTLEQFEAKSKIFAKSQLGVVKEVSPLVIEAMFWKAASEKPIYVEYANDVPGSGFGEPEGPFQYYNRRRRRRRKRGTFDRNNQGTSCSNDHVDKNGSTVNCSRVDKDENVSNLHSEVSGASICLLSMPLEQSEIFSEGNLSNASNEMHGTAGWKLSNSPWNLQVIARSPGSLTRYMPDDIPGVTSPMVYVGMLFSWFAWHVEDHELHSLNFLHSGSPKTWYAVPGDYAYDFEEVTRLHAYGGNTNPLDALTLLGEKTTLFSPEVIVAAGIPCCRLVQNPGEFVVTFPRAYHVGFSHGFNCGEAANFSTPKWLTVAKEAAVRRAAMNYLPMLSHQQLLYLLTMSFVSRVPRSLLPGARSSRLKDRQKEERELSVKKAFIEDILKENRLLTILLQKNPSYRVVLWDVALLPASNKGTELCSGVDSDGMDTREDNHPDKCDNQDLYTQMSLYMDSLTDFYVDDADDLQNDYQVDSGTLPCVACGILGFPFMAVVQPSEQASRELLPEDQDIAPQLGVPQPVGSKSLDLDCRAERPTSEAIKLNEENFNNHPDEASLFAESSPSTSSLMKEDQLPNLDHLSSPGHVTVSSAVKPDRGWNLSTGYLRPQLFCLEHAIETVELLRPEGGANVLGICHSDFQKIKAHSAVVAEEIGTPFIYNEIPFGNASQEDLYLIDHAIDNQEKDECELDWTSKLNINLRHCVKMRKNFPSKKVKHALTLGGLFSDTVCNLKALKWQSRKSRSIRKSNPTIFSQLSPSIQTEKVEEPVGKLDSRVSRKHGQLMIQYYRKRYKSCGSEGVSKATMVSGKHSSDDFSAGDGGGGYHNEKERDLSQNTLARVESAGNSSSGLSFLAYCRKSKLPSEDHMTLSGGDLNENPSPSKLVDSSIATTSVAENIDAHTENHICEELIELNKNYDSPLNESQKLSIIHAAEETTKNHDVVNSENCGGSLDISVYDTKNTEVMRENEIVSEINMANRICDLVETDESERQCHIQADGDVPIKEATEPAQPCPRANDYSVERCNKHIKTTALDECGMISGKVQKMQPIQGDDQERSVSSNPPLSIRSNHTLTEELEAPVEMPADDQQHGGRSCLLFENRELNNAISTLGQFPYAEKARSKRKREVVVQNEDQTNFGSFTRSPCEGLRPRIKRGGAGDVTDSEKPAEDKRERTKVDKHSNGSALRKDKKEQKKGFHRCSIDGCKMSFQTKAELVLHIHNRCPVKGCGKKFFSHKYAITHQRVHDDDRPLKCPWKGCTMTFKWAWARTEHIRVHTGERPYKCKVEGCGLTFRFVSDFSRHRRKTGHYVN</sequence>
<dbReference type="EMBL" id="JBJUIK010000008">
    <property type="protein sequence ID" value="KAL3520728.1"/>
    <property type="molecule type" value="Genomic_DNA"/>
</dbReference>
<dbReference type="Gene3D" id="2.60.120.650">
    <property type="entry name" value="Cupin"/>
    <property type="match status" value="1"/>
</dbReference>
<dbReference type="InterPro" id="IPR036236">
    <property type="entry name" value="Znf_C2H2_sf"/>
</dbReference>
<feature type="domain" description="JmjC" evidence="19">
    <location>
        <begin position="294"/>
        <end position="460"/>
    </location>
</feature>
<dbReference type="GO" id="GO:0048580">
    <property type="term" value="P:regulation of post-embryonic development"/>
    <property type="evidence" value="ECO:0007669"/>
    <property type="project" value="UniProtKB-ARBA"/>
</dbReference>
<reference evidence="20 21" key="1">
    <citation type="submission" date="2024-11" db="EMBL/GenBank/DDBJ databases">
        <title>A near-complete genome assembly of Cinchona calisaya.</title>
        <authorList>
            <person name="Lian D.C."/>
            <person name="Zhao X.W."/>
            <person name="Wei L."/>
        </authorList>
    </citation>
    <scope>NUCLEOTIDE SEQUENCE [LARGE SCALE GENOMIC DNA]</scope>
    <source>
        <tissue evidence="20">Nenye</tissue>
    </source>
</reference>
<dbReference type="GO" id="GO:0040029">
    <property type="term" value="P:epigenetic regulation of gene expression"/>
    <property type="evidence" value="ECO:0007669"/>
    <property type="project" value="UniProtKB-ARBA"/>
</dbReference>
<feature type="compositionally biased region" description="Basic and acidic residues" evidence="16">
    <location>
        <begin position="1291"/>
        <end position="1320"/>
    </location>
</feature>
<keyword evidence="2" id="KW-0479">Metal-binding</keyword>
<dbReference type="Proteomes" id="UP001630127">
    <property type="component" value="Unassembled WGS sequence"/>
</dbReference>
<dbReference type="SMART" id="SM00355">
    <property type="entry name" value="ZnF_C2H2"/>
    <property type="match status" value="4"/>
</dbReference>
<dbReference type="PROSITE" id="PS51183">
    <property type="entry name" value="JMJN"/>
    <property type="match status" value="1"/>
</dbReference>
<evidence type="ECO:0000256" key="3">
    <source>
        <dbReference type="ARBA" id="ARBA00022737"/>
    </source>
</evidence>
<comment type="catalytic activity">
    <reaction evidence="14">
        <text>N(6),N(6),N(6)-trimethyl-L-lysyl(27)-[histone H3] + 2-oxoglutarate + O2 = N(6),N(6)-dimethyl-L-lysyl(27)-[histone H3] + formaldehyde + succinate + CO2</text>
        <dbReference type="Rhea" id="RHEA:60228"/>
        <dbReference type="Rhea" id="RHEA-COMP:15535"/>
        <dbReference type="Rhea" id="RHEA-COMP:15539"/>
        <dbReference type="ChEBI" id="CHEBI:15379"/>
        <dbReference type="ChEBI" id="CHEBI:16526"/>
        <dbReference type="ChEBI" id="CHEBI:16810"/>
        <dbReference type="ChEBI" id="CHEBI:16842"/>
        <dbReference type="ChEBI" id="CHEBI:30031"/>
        <dbReference type="ChEBI" id="CHEBI:61961"/>
        <dbReference type="ChEBI" id="CHEBI:61976"/>
    </reaction>
    <physiologicalReaction direction="left-to-right" evidence="14">
        <dbReference type="Rhea" id="RHEA:60229"/>
    </physiologicalReaction>
</comment>
<evidence type="ECO:0000256" key="1">
    <source>
        <dbReference type="ARBA" id="ARBA00009711"/>
    </source>
</evidence>
<evidence type="ECO:0000256" key="11">
    <source>
        <dbReference type="ARBA" id="ARBA00023163"/>
    </source>
</evidence>
<comment type="caution">
    <text evidence="20">The sequence shown here is derived from an EMBL/GenBank/DDBJ whole genome shotgun (WGS) entry which is preliminary data.</text>
</comment>
<evidence type="ECO:0008006" key="22">
    <source>
        <dbReference type="Google" id="ProtNLM"/>
    </source>
</evidence>
<dbReference type="PROSITE" id="PS51184">
    <property type="entry name" value="JMJC"/>
    <property type="match status" value="1"/>
</dbReference>
<dbReference type="PANTHER" id="PTHR10694">
    <property type="entry name" value="LYSINE-SPECIFIC DEMETHYLASE"/>
    <property type="match status" value="1"/>
</dbReference>
<evidence type="ECO:0000256" key="16">
    <source>
        <dbReference type="SAM" id="MobiDB-lite"/>
    </source>
</evidence>
<evidence type="ECO:0000256" key="8">
    <source>
        <dbReference type="ARBA" id="ARBA00023002"/>
    </source>
</evidence>
<evidence type="ECO:0000256" key="7">
    <source>
        <dbReference type="ARBA" id="ARBA00022964"/>
    </source>
</evidence>
<dbReference type="SUPFAM" id="SSF57667">
    <property type="entry name" value="beta-beta-alpha zinc fingers"/>
    <property type="match status" value="2"/>
</dbReference>
<evidence type="ECO:0000259" key="17">
    <source>
        <dbReference type="PROSITE" id="PS50157"/>
    </source>
</evidence>
<feature type="domain" description="C2H2-type" evidence="17">
    <location>
        <begin position="1349"/>
        <end position="1378"/>
    </location>
</feature>
<dbReference type="GO" id="GO:0071558">
    <property type="term" value="F:histone H3K27me2/H3K27me3 demethylase activity"/>
    <property type="evidence" value="ECO:0007669"/>
    <property type="project" value="UniProtKB-ARBA"/>
</dbReference>
<gene>
    <name evidence="20" type="ORF">ACH5RR_018877</name>
</gene>
<comment type="similarity">
    <text evidence="1">Belongs to the JHDM3 histone demethylase family.</text>
</comment>
<dbReference type="FunFam" id="3.30.160.60:FF:000747">
    <property type="entry name" value="Probable lysine-specific demethylase ELF6"/>
    <property type="match status" value="1"/>
</dbReference>
<keyword evidence="9" id="KW-0408">Iron</keyword>
<name>A0ABD2ZSW1_9GENT</name>
<dbReference type="Gene3D" id="3.30.160.60">
    <property type="entry name" value="Classic Zinc Finger"/>
    <property type="match status" value="1"/>
</dbReference>
<evidence type="ECO:0000256" key="13">
    <source>
        <dbReference type="ARBA" id="ARBA00050682"/>
    </source>
</evidence>
<dbReference type="Pfam" id="PF02373">
    <property type="entry name" value="JmjC"/>
    <property type="match status" value="1"/>
</dbReference>
<evidence type="ECO:0000256" key="15">
    <source>
        <dbReference type="PROSITE-ProRule" id="PRU00042"/>
    </source>
</evidence>
<dbReference type="SMART" id="SM00558">
    <property type="entry name" value="JmjC"/>
    <property type="match status" value="1"/>
</dbReference>
<protein>
    <recommendedName>
        <fullName evidence="22">Lysine-specific demethylase ELF6</fullName>
    </recommendedName>
</protein>
<keyword evidence="12" id="KW-0539">Nucleus</keyword>
<evidence type="ECO:0000256" key="4">
    <source>
        <dbReference type="ARBA" id="ARBA00022771"/>
    </source>
</evidence>
<feature type="region of interest" description="Disordered" evidence="16">
    <location>
        <begin position="1176"/>
        <end position="1197"/>
    </location>
</feature>
<dbReference type="GO" id="GO:2000028">
    <property type="term" value="P:regulation of photoperiodism, flowering"/>
    <property type="evidence" value="ECO:0007669"/>
    <property type="project" value="UniProtKB-ARBA"/>
</dbReference>
<proteinExistence type="inferred from homology"/>
<keyword evidence="8" id="KW-0560">Oxidoreductase</keyword>
<dbReference type="PROSITE" id="PS00028">
    <property type="entry name" value="ZINC_FINGER_C2H2_1"/>
    <property type="match status" value="3"/>
</dbReference>
<evidence type="ECO:0000256" key="9">
    <source>
        <dbReference type="ARBA" id="ARBA00023004"/>
    </source>
</evidence>
<keyword evidence="5" id="KW-0862">Zinc</keyword>
<evidence type="ECO:0000256" key="10">
    <source>
        <dbReference type="ARBA" id="ARBA00023015"/>
    </source>
</evidence>
<keyword evidence="10" id="KW-0805">Transcription regulation</keyword>